<keyword evidence="2" id="KW-1185">Reference proteome</keyword>
<dbReference type="SUPFAM" id="SSF52540">
    <property type="entry name" value="P-loop containing nucleoside triphosphate hydrolases"/>
    <property type="match status" value="2"/>
</dbReference>
<dbReference type="InterPro" id="IPR027417">
    <property type="entry name" value="P-loop_NTPase"/>
</dbReference>
<organism evidence="1 2">
    <name type="scientific">Favolaschia claudopus</name>
    <dbReference type="NCBI Taxonomy" id="2862362"/>
    <lineage>
        <taxon>Eukaryota</taxon>
        <taxon>Fungi</taxon>
        <taxon>Dikarya</taxon>
        <taxon>Basidiomycota</taxon>
        <taxon>Agaricomycotina</taxon>
        <taxon>Agaricomycetes</taxon>
        <taxon>Agaricomycetidae</taxon>
        <taxon>Agaricales</taxon>
        <taxon>Marasmiineae</taxon>
        <taxon>Mycenaceae</taxon>
        <taxon>Favolaschia</taxon>
    </lineage>
</organism>
<evidence type="ECO:0000313" key="2">
    <source>
        <dbReference type="Proteomes" id="UP001362999"/>
    </source>
</evidence>
<gene>
    <name evidence="1" type="ORF">R3P38DRAFT_2949220</name>
</gene>
<dbReference type="Proteomes" id="UP001362999">
    <property type="component" value="Unassembled WGS sequence"/>
</dbReference>
<reference evidence="1 2" key="1">
    <citation type="journal article" date="2024" name="J Genomics">
        <title>Draft genome sequencing and assembly of Favolaschia claudopus CIRM-BRFM 2984 isolated from oak limbs.</title>
        <authorList>
            <person name="Navarro D."/>
            <person name="Drula E."/>
            <person name="Chaduli D."/>
            <person name="Cazenave R."/>
            <person name="Ahrendt S."/>
            <person name="Wang J."/>
            <person name="Lipzen A."/>
            <person name="Daum C."/>
            <person name="Barry K."/>
            <person name="Grigoriev I.V."/>
            <person name="Favel A."/>
            <person name="Rosso M.N."/>
            <person name="Martin F."/>
        </authorList>
    </citation>
    <scope>NUCLEOTIDE SEQUENCE [LARGE SCALE GENOMIC DNA]</scope>
    <source>
        <strain evidence="1 2">CIRM-BRFM 2984</strain>
    </source>
</reference>
<protein>
    <submittedName>
        <fullName evidence="1">GTP-binding protein</fullName>
    </submittedName>
</protein>
<accession>A0AAW0BJ70</accession>
<comment type="caution">
    <text evidence="1">The sequence shown here is derived from an EMBL/GenBank/DDBJ whole genome shotgun (WGS) entry which is preliminary data.</text>
</comment>
<dbReference type="EMBL" id="JAWWNJ010000032">
    <property type="protein sequence ID" value="KAK7026320.1"/>
    <property type="molecule type" value="Genomic_DNA"/>
</dbReference>
<name>A0AAW0BJ70_9AGAR</name>
<dbReference type="AlphaFoldDB" id="A0AAW0BJ70"/>
<dbReference type="Gene3D" id="3.40.50.300">
    <property type="entry name" value="P-loop containing nucleotide triphosphate hydrolases"/>
    <property type="match status" value="1"/>
</dbReference>
<evidence type="ECO:0000313" key="1">
    <source>
        <dbReference type="EMBL" id="KAK7026320.1"/>
    </source>
</evidence>
<sequence length="364" mass="41347">MDAVLDIRSNLSHFRILILGRANAGKTTILKKVCNSIDDPEIYGPDGKEIDPSIVKESEGRGLHDIENQLIFKSNPQFIFHDSRGFESGSALEILRVKLFITRRAEEPTLAEQLHAIWYCLPTDTDRPLLAADQAFFENDANNNLLTGGVISMIERRKRQNERAREMLETNFLGPLKSKQYPPAGYVQLDNMLEKTSSCHELIETTANTIDDKALQLLFVSVQQNNVNVCIRYAIRYNLDSDTLFEIVEETLCWFPHVWQIMRKRNLELCAKIMRDKYPNFEQDPASPNVQMIMAICICAEQGFSEGSARSQGFVPAFENAMEHYAGSELEKKVMQEYHKSSGAFLLKVATERLLIPSAEAAEH</sequence>
<proteinExistence type="predicted"/>